<dbReference type="PANTHER" id="PTHR41693:SF2">
    <property type="entry name" value="BIOGENESIS OF LYSOSOME-RELATED ORGANELLES COMPLEX 1 SUBUNIT 2"/>
    <property type="match status" value="1"/>
</dbReference>
<feature type="region of interest" description="Disordered" evidence="1">
    <location>
        <begin position="290"/>
        <end position="322"/>
    </location>
</feature>
<dbReference type="AlphaFoldDB" id="A0AAV6H188"/>
<organism evidence="2 3">
    <name type="scientific">Alosa alosa</name>
    <name type="common">allis shad</name>
    <dbReference type="NCBI Taxonomy" id="278164"/>
    <lineage>
        <taxon>Eukaryota</taxon>
        <taxon>Metazoa</taxon>
        <taxon>Chordata</taxon>
        <taxon>Craniata</taxon>
        <taxon>Vertebrata</taxon>
        <taxon>Euteleostomi</taxon>
        <taxon>Actinopterygii</taxon>
        <taxon>Neopterygii</taxon>
        <taxon>Teleostei</taxon>
        <taxon>Clupei</taxon>
        <taxon>Clupeiformes</taxon>
        <taxon>Clupeoidei</taxon>
        <taxon>Clupeidae</taxon>
        <taxon>Alosa</taxon>
    </lineage>
</organism>
<feature type="compositionally biased region" description="Basic residues" evidence="1">
    <location>
        <begin position="312"/>
        <end position="322"/>
    </location>
</feature>
<accession>A0AAV6H188</accession>
<protein>
    <submittedName>
        <fullName evidence="2">Uncharacterized protein</fullName>
    </submittedName>
</protein>
<name>A0AAV6H188_9TELE</name>
<dbReference type="PANTHER" id="PTHR41693">
    <property type="entry name" value="HEME-BINDING PROTEIN 1"/>
    <property type="match status" value="1"/>
</dbReference>
<proteinExistence type="predicted"/>
<dbReference type="EMBL" id="JADWDJ010000006">
    <property type="protein sequence ID" value="KAG5279781.1"/>
    <property type="molecule type" value="Genomic_DNA"/>
</dbReference>
<sequence>MTVRSALLAPQGVTESREPLSRSSPPIEGADGAGSDPGSADVGQTMTAWRRNAAGLGGMLRHQTLQPGRLAWLRSQHVTQLHRGGGSVSAHCTVGDFMRRLLRGSLGGSGESVCSEHAISTEWSSRSEPPQNHTSHSAGYVLFGNTSKHKMGMMRALALLPVLASLGLAQKKWTEEPAWDTRVSEKPTAKGCSNLTQVLDNWKFAIMTQVKDMLVNDHAAVLPEYVRIKPLSDALGDLYKQFNSLKENLGALSAKFDRVEAFVDDVQAGKFPKPRPRLPSWAAPRRPLMRASARVPLRDAPAKASDSGPRPLRMRTQRRPQL</sequence>
<reference evidence="2" key="1">
    <citation type="submission" date="2020-10" db="EMBL/GenBank/DDBJ databases">
        <title>Chromosome-scale genome assembly of the Allis shad, Alosa alosa.</title>
        <authorList>
            <person name="Margot Z."/>
            <person name="Christophe K."/>
            <person name="Cabau C."/>
            <person name="Louis A."/>
            <person name="Berthelot C."/>
            <person name="Parey E."/>
            <person name="Roest Crollius H."/>
            <person name="Montfort J."/>
            <person name="Robinson-Rechavi M."/>
            <person name="Bucao C."/>
            <person name="Bouchez O."/>
            <person name="Gislard M."/>
            <person name="Lluch J."/>
            <person name="Milhes M."/>
            <person name="Lampietro C."/>
            <person name="Lopez Roques C."/>
            <person name="Donnadieu C."/>
            <person name="Braasch I."/>
            <person name="Desvignes T."/>
            <person name="Postlethwait J."/>
            <person name="Bobe J."/>
            <person name="Guiguen Y."/>
        </authorList>
    </citation>
    <scope>NUCLEOTIDE SEQUENCE</scope>
    <source>
        <strain evidence="2">M-15738</strain>
        <tissue evidence="2">Blood</tissue>
    </source>
</reference>
<keyword evidence="3" id="KW-1185">Reference proteome</keyword>
<evidence type="ECO:0000313" key="3">
    <source>
        <dbReference type="Proteomes" id="UP000823561"/>
    </source>
</evidence>
<gene>
    <name evidence="2" type="ORF">AALO_G00081530</name>
</gene>
<evidence type="ECO:0000313" key="2">
    <source>
        <dbReference type="EMBL" id="KAG5279781.1"/>
    </source>
</evidence>
<dbReference type="Proteomes" id="UP000823561">
    <property type="component" value="Chromosome 6"/>
</dbReference>
<evidence type="ECO:0000256" key="1">
    <source>
        <dbReference type="SAM" id="MobiDB-lite"/>
    </source>
</evidence>
<comment type="caution">
    <text evidence="2">The sequence shown here is derived from an EMBL/GenBank/DDBJ whole genome shotgun (WGS) entry which is preliminary data.</text>
</comment>
<feature type="compositionally biased region" description="Low complexity" evidence="1">
    <location>
        <begin position="21"/>
        <end position="43"/>
    </location>
</feature>
<feature type="region of interest" description="Disordered" evidence="1">
    <location>
        <begin position="1"/>
        <end position="43"/>
    </location>
</feature>